<gene>
    <name evidence="4" type="ORF">MONAX_5E014320</name>
</gene>
<sequence>MQTPKDEQRTPPTLQELAGRSLLKDKSRAILALEHLPIQLFPPLFMEAFSGGHTEVLKKMVQAWPFTHLPLGALMKKPQLEMIQVALDGLDMLAAQQDRPRRWKLQVLDLRKVHGNFWRMWSGAEVDACSPGVMKERQTVKASPDTGPTLPLKVLVNLRFQQRPLNAFHSFIFRWVDERKGLIQLCCKKLQMCSLPVCTIEKILERLDLDFIQQLDMQCFWRLSTLATFATYWGQMSNLRKLFFSHVYVSAYASKEERDQLMDDITSQFAKMDSLRRLYLDGVFLLEGRLCQVLSCGCLLGSQEGRLIDDGPTWSLKWGLLKTPLETLSITDCQLSNPDWNDLLGSPNLDQLIHLTLWGSKLTSFSPEPLVILLENAAATLETLNLQDCGITNSQLQAILPVLSCCSQLRVLSFNGNDISMSVLSNLLLHTSRLTRLSLEKYPAPLESYDAQGTIHPGRLFQLIDELMEILRDVREPKNVLFYTNPAIDVATGLSITCPPVRVAVGCLPSGMHI</sequence>
<reference evidence="4" key="1">
    <citation type="submission" date="2019-04" db="EMBL/GenBank/DDBJ databases">
        <authorList>
            <person name="Alioto T."/>
            <person name="Alioto T."/>
        </authorList>
    </citation>
    <scope>NUCLEOTIDE SEQUENCE [LARGE SCALE GENOMIC DNA]</scope>
</reference>
<accession>A0A5E4D9V5</accession>
<dbReference type="PANTHER" id="PTHR14224">
    <property type="entry name" value="SIMILAR TO PREFERENTIALLY EXPRESSED ANTIGEN IN MELANOMA-LIKE 3"/>
    <property type="match status" value="1"/>
</dbReference>
<dbReference type="AlphaFoldDB" id="A0A5E4D9V5"/>
<evidence type="ECO:0000256" key="1">
    <source>
        <dbReference type="ARBA" id="ARBA00009608"/>
    </source>
</evidence>
<comment type="similarity">
    <text evidence="1">Belongs to the PRAME family.</text>
</comment>
<dbReference type="PANTHER" id="PTHR14224:SF19">
    <property type="entry name" value="PRAME FAMILY MEMBER 11-RELATED"/>
    <property type="match status" value="1"/>
</dbReference>
<comment type="caution">
    <text evidence="4">The sequence shown here is derived from an EMBL/GenBank/DDBJ whole genome shotgun (WGS) entry which is preliminary data.</text>
</comment>
<dbReference type="GO" id="GO:0008284">
    <property type="term" value="P:positive regulation of cell population proliferation"/>
    <property type="evidence" value="ECO:0007669"/>
    <property type="project" value="InterPro"/>
</dbReference>
<evidence type="ECO:0000313" key="4">
    <source>
        <dbReference type="EMBL" id="VTJ90540.1"/>
    </source>
</evidence>
<dbReference type="InterPro" id="IPR026271">
    <property type="entry name" value="PRAME"/>
</dbReference>
<evidence type="ECO:0000313" key="5">
    <source>
        <dbReference type="Proteomes" id="UP000335636"/>
    </source>
</evidence>
<name>A0A5E4D9V5_MARMO</name>
<dbReference type="Proteomes" id="UP000335636">
    <property type="component" value="Unassembled WGS sequence"/>
</dbReference>
<organism evidence="4 5">
    <name type="scientific">Marmota monax</name>
    <name type="common">Woodchuck</name>
    <dbReference type="NCBI Taxonomy" id="9995"/>
    <lineage>
        <taxon>Eukaryota</taxon>
        <taxon>Metazoa</taxon>
        <taxon>Chordata</taxon>
        <taxon>Craniata</taxon>
        <taxon>Vertebrata</taxon>
        <taxon>Euteleostomi</taxon>
        <taxon>Mammalia</taxon>
        <taxon>Eutheria</taxon>
        <taxon>Euarchontoglires</taxon>
        <taxon>Glires</taxon>
        <taxon>Rodentia</taxon>
        <taxon>Sciuromorpha</taxon>
        <taxon>Sciuridae</taxon>
        <taxon>Xerinae</taxon>
        <taxon>Marmotini</taxon>
        <taxon>Marmota</taxon>
    </lineage>
</organism>
<keyword evidence="5" id="KW-1185">Reference proteome</keyword>
<evidence type="ECO:0000256" key="2">
    <source>
        <dbReference type="ARBA" id="ARBA00022614"/>
    </source>
</evidence>
<dbReference type="PIRSF" id="PIRSF038286">
    <property type="entry name" value="PRAME"/>
    <property type="match status" value="1"/>
</dbReference>
<dbReference type="InterPro" id="IPR032675">
    <property type="entry name" value="LRR_dom_sf"/>
</dbReference>
<dbReference type="GO" id="GO:0045892">
    <property type="term" value="P:negative regulation of DNA-templated transcription"/>
    <property type="evidence" value="ECO:0007669"/>
    <property type="project" value="InterPro"/>
</dbReference>
<proteinExistence type="inferred from homology"/>
<keyword evidence="3" id="KW-0677">Repeat</keyword>
<dbReference type="EMBL" id="CABDUW010004633">
    <property type="protein sequence ID" value="VTJ90540.1"/>
    <property type="molecule type" value="Genomic_DNA"/>
</dbReference>
<protein>
    <submittedName>
        <fullName evidence="4">Uncharacterized protein</fullName>
    </submittedName>
</protein>
<dbReference type="Gene3D" id="3.80.10.10">
    <property type="entry name" value="Ribonuclease Inhibitor"/>
    <property type="match status" value="1"/>
</dbReference>
<keyword evidence="2" id="KW-0433">Leucine-rich repeat</keyword>
<dbReference type="SUPFAM" id="SSF52047">
    <property type="entry name" value="RNI-like"/>
    <property type="match status" value="1"/>
</dbReference>
<dbReference type="GO" id="GO:0005737">
    <property type="term" value="C:cytoplasm"/>
    <property type="evidence" value="ECO:0007669"/>
    <property type="project" value="TreeGrafter"/>
</dbReference>
<evidence type="ECO:0000256" key="3">
    <source>
        <dbReference type="ARBA" id="ARBA00022737"/>
    </source>
</evidence>
<dbReference type="GO" id="GO:0043066">
    <property type="term" value="P:negative regulation of apoptotic process"/>
    <property type="evidence" value="ECO:0007669"/>
    <property type="project" value="InterPro"/>
</dbReference>
<dbReference type="GO" id="GO:0045596">
    <property type="term" value="P:negative regulation of cell differentiation"/>
    <property type="evidence" value="ECO:0007669"/>
    <property type="project" value="InterPro"/>
</dbReference>
<dbReference type="InterPro" id="IPR050694">
    <property type="entry name" value="LRRC14/PRAME"/>
</dbReference>